<evidence type="ECO:0000256" key="4">
    <source>
        <dbReference type="SAM" id="MobiDB-lite"/>
    </source>
</evidence>
<feature type="repeat" description="WD" evidence="3">
    <location>
        <begin position="127"/>
        <end position="142"/>
    </location>
</feature>
<keyword evidence="6" id="KW-1185">Reference proteome</keyword>
<evidence type="ECO:0000256" key="2">
    <source>
        <dbReference type="ARBA" id="ARBA00022898"/>
    </source>
</evidence>
<dbReference type="Pfam" id="PF00202">
    <property type="entry name" value="Aminotran_3"/>
    <property type="match status" value="1"/>
</dbReference>
<dbReference type="InterPro" id="IPR015943">
    <property type="entry name" value="WD40/YVTN_repeat-like_dom_sf"/>
</dbReference>
<dbReference type="InterPro" id="IPR015422">
    <property type="entry name" value="PyrdxlP-dep_Trfase_small"/>
</dbReference>
<dbReference type="SUPFAM" id="SSF50978">
    <property type="entry name" value="WD40 repeat-like"/>
    <property type="match status" value="1"/>
</dbReference>
<feature type="compositionally biased region" description="Low complexity" evidence="4">
    <location>
        <begin position="10"/>
        <end position="20"/>
    </location>
</feature>
<dbReference type="InterPro" id="IPR015421">
    <property type="entry name" value="PyrdxlP-dep_Trfase_major"/>
</dbReference>
<dbReference type="SUPFAM" id="SSF53383">
    <property type="entry name" value="PLP-dependent transferases"/>
    <property type="match status" value="1"/>
</dbReference>
<keyword evidence="2" id="KW-0663">Pyridoxal phosphate</keyword>
<protein>
    <submittedName>
        <fullName evidence="5">Uncharacterized protein</fullName>
    </submittedName>
</protein>
<evidence type="ECO:0000313" key="6">
    <source>
        <dbReference type="Proteomes" id="UP000591131"/>
    </source>
</evidence>
<name>A0A7J6N5H7_PERCH</name>
<evidence type="ECO:0000256" key="1">
    <source>
        <dbReference type="ARBA" id="ARBA00008954"/>
    </source>
</evidence>
<evidence type="ECO:0000256" key="3">
    <source>
        <dbReference type="PROSITE-ProRule" id="PRU00221"/>
    </source>
</evidence>
<feature type="region of interest" description="Disordered" evidence="4">
    <location>
        <begin position="1"/>
        <end position="20"/>
    </location>
</feature>
<reference evidence="5 6" key="1">
    <citation type="submission" date="2020-04" db="EMBL/GenBank/DDBJ databases">
        <title>Perkinsus chesapeaki whole genome sequence.</title>
        <authorList>
            <person name="Bogema D.R."/>
        </authorList>
    </citation>
    <scope>NUCLEOTIDE SEQUENCE [LARGE SCALE GENOMIC DNA]</scope>
    <source>
        <strain evidence="5">ATCC PRA-425</strain>
    </source>
</reference>
<dbReference type="CDD" id="cd00610">
    <property type="entry name" value="OAT_like"/>
    <property type="match status" value="1"/>
</dbReference>
<feature type="repeat" description="WD" evidence="3">
    <location>
        <begin position="273"/>
        <end position="294"/>
    </location>
</feature>
<dbReference type="PANTHER" id="PTHR45688:SF13">
    <property type="entry name" value="ALANINE--GLYOXYLATE AMINOTRANSFERASE 2-LIKE"/>
    <property type="match status" value="1"/>
</dbReference>
<organism evidence="5 6">
    <name type="scientific">Perkinsus chesapeaki</name>
    <name type="common">Clam parasite</name>
    <name type="synonym">Perkinsus andrewsi</name>
    <dbReference type="NCBI Taxonomy" id="330153"/>
    <lineage>
        <taxon>Eukaryota</taxon>
        <taxon>Sar</taxon>
        <taxon>Alveolata</taxon>
        <taxon>Perkinsozoa</taxon>
        <taxon>Perkinsea</taxon>
        <taxon>Perkinsida</taxon>
        <taxon>Perkinsidae</taxon>
        <taxon>Perkinsus</taxon>
    </lineage>
</organism>
<accession>A0A7J6N5H7</accession>
<dbReference type="EMBL" id="JAAPAO010000002">
    <property type="protein sequence ID" value="KAF4678181.1"/>
    <property type="molecule type" value="Genomic_DNA"/>
</dbReference>
<comment type="similarity">
    <text evidence="1">Belongs to the class-III pyridoxal-phosphate-dependent aminotransferase family.</text>
</comment>
<dbReference type="InterPro" id="IPR005814">
    <property type="entry name" value="Aminotrans_3"/>
</dbReference>
<dbReference type="SUPFAM" id="SSF109925">
    <property type="entry name" value="Lissencephaly-1 protein (Lis-1, PAF-AH alpha) N-terminal domain"/>
    <property type="match status" value="1"/>
</dbReference>
<gene>
    <name evidence="5" type="ORF">FOL47_003243</name>
</gene>
<dbReference type="AlphaFoldDB" id="A0A7J6N5H7"/>
<keyword evidence="3" id="KW-0853">WD repeat</keyword>
<dbReference type="PROSITE" id="PS00600">
    <property type="entry name" value="AA_TRANSFER_CLASS_3"/>
    <property type="match status" value="1"/>
</dbReference>
<comment type="caution">
    <text evidence="5">The sequence shown here is derived from an EMBL/GenBank/DDBJ whole genome shotgun (WGS) entry which is preliminary data.</text>
</comment>
<dbReference type="InterPro" id="IPR049704">
    <property type="entry name" value="Aminotrans_3_PPA_site"/>
</dbReference>
<dbReference type="PANTHER" id="PTHR45688">
    <property type="match status" value="1"/>
</dbReference>
<evidence type="ECO:0000313" key="5">
    <source>
        <dbReference type="EMBL" id="KAF4678181.1"/>
    </source>
</evidence>
<dbReference type="InterPro" id="IPR001680">
    <property type="entry name" value="WD40_rpt"/>
</dbReference>
<dbReference type="GO" id="GO:0005739">
    <property type="term" value="C:mitochondrion"/>
    <property type="evidence" value="ECO:0007669"/>
    <property type="project" value="TreeGrafter"/>
</dbReference>
<dbReference type="InterPro" id="IPR037190">
    <property type="entry name" value="LIS1_N"/>
</dbReference>
<dbReference type="InterPro" id="IPR036322">
    <property type="entry name" value="WD40_repeat_dom_sf"/>
</dbReference>
<proteinExistence type="inferred from homology"/>
<dbReference type="Pfam" id="PF00400">
    <property type="entry name" value="WD40"/>
    <property type="match status" value="1"/>
</dbReference>
<dbReference type="Gene3D" id="3.90.1150.10">
    <property type="entry name" value="Aspartate Aminotransferase, domain 1"/>
    <property type="match status" value="1"/>
</dbReference>
<dbReference type="Proteomes" id="UP000591131">
    <property type="component" value="Unassembled WGS sequence"/>
</dbReference>
<dbReference type="GO" id="GO:0030170">
    <property type="term" value="F:pyridoxal phosphate binding"/>
    <property type="evidence" value="ECO:0007669"/>
    <property type="project" value="InterPro"/>
</dbReference>
<dbReference type="Gene3D" id="2.130.10.10">
    <property type="entry name" value="YVTN repeat-like/Quinoprotein amine dehydrogenase"/>
    <property type="match status" value="1"/>
</dbReference>
<dbReference type="OrthoDB" id="425114at2759"/>
<sequence>MSHLFSTGLSTTSTEPETSPVILSEDQRRSLESAILGYLIEHYPKIGLQFSIASGAEDPAKYRGVLEEKWVCTTMLTKRILDLEAELESIPAAKRSRLSTAKSQPMLPLGPCIGKVYLSGRPVVTCSLLATAAKDGTVKMWDCAASKYSWRCLRTLVIDTEGQPIMCRFTSESSVVTLSCGMGLQIWDSLNGQRLGAISVDVGAHTTGALEANYGWLCVAFSGQLAALPLNGDQRSLPSAVEPGQLVQLDSDITQVQLMQRSSSNSHEPPLGLTSSRDSTVQLWDLGSLSALATYDGHAGPCRGITALGGRYFYSIAEDGNCLGHIWHVDFTEYRGKPSGRITFRAELTQNVPACAALFFMPAAEVNSLLEQRRKNFASSLSVSYANVKPLTMLKAKGQYMYDDKGIKYLDCRNNVPHVGHCDERVAVAVSDMMSSISTNTRYLHPVRQELASELLSTFPSQLNKLFLVNSGSEANDLALRLARAYTKKNRVVAVERGYHGTTALTISVSPYKLRKFKPDASTSVPDWLSIIPCPSDAAAATRSLEVLRTEAGRDTEGICAFICESGMSVAGVVLPPEGFMSAACEIVRGHGGVYIADEVQVGLGRMGTHFWGFEQQGVLPDIVTVGKPLGNGFPVAAVITTTAISEAFDNEGVEYFSTFGGNTVSCAAALSVLRVIKEDNLQGHALRVGKVLIDELHKAAVESAHIGDIRGSGLFIGVEIVDLCPETALDGPGDGVLVIKPPMCFTEDNARELVRALTQVLNKIDANSNDDTYQSIPT</sequence>
<dbReference type="PROSITE" id="PS50082">
    <property type="entry name" value="WD_REPEATS_2"/>
    <property type="match status" value="2"/>
</dbReference>
<dbReference type="InterPro" id="IPR015424">
    <property type="entry name" value="PyrdxlP-dep_Trfase"/>
</dbReference>
<dbReference type="Gene3D" id="3.40.640.10">
    <property type="entry name" value="Type I PLP-dependent aspartate aminotransferase-like (Major domain)"/>
    <property type="match status" value="1"/>
</dbReference>
<dbReference type="GO" id="GO:0008483">
    <property type="term" value="F:transaminase activity"/>
    <property type="evidence" value="ECO:0007669"/>
    <property type="project" value="InterPro"/>
</dbReference>
<dbReference type="Gene3D" id="1.20.960.30">
    <property type="match status" value="1"/>
</dbReference>